<protein>
    <recommendedName>
        <fullName evidence="4">DUF4956 domain-containing protein</fullName>
    </recommendedName>
</protein>
<evidence type="ECO:0000313" key="3">
    <source>
        <dbReference type="Proteomes" id="UP000001572"/>
    </source>
</evidence>
<feature type="transmembrane region" description="Helical" evidence="1">
    <location>
        <begin position="20"/>
        <end position="41"/>
    </location>
</feature>
<organism evidence="2 3">
    <name type="scientific">Alkaliphilus metalliredigens (strain QYMF)</name>
    <dbReference type="NCBI Taxonomy" id="293826"/>
    <lineage>
        <taxon>Bacteria</taxon>
        <taxon>Bacillati</taxon>
        <taxon>Bacillota</taxon>
        <taxon>Clostridia</taxon>
        <taxon>Peptostreptococcales</taxon>
        <taxon>Natronincolaceae</taxon>
        <taxon>Alkaliphilus</taxon>
    </lineage>
</organism>
<proteinExistence type="predicted"/>
<feature type="transmembrane region" description="Helical" evidence="1">
    <location>
        <begin position="101"/>
        <end position="134"/>
    </location>
</feature>
<accession>A6TK22</accession>
<evidence type="ECO:0000313" key="2">
    <source>
        <dbReference type="EMBL" id="ABR46540.1"/>
    </source>
</evidence>
<sequence length="231" mass="25968">MEQLFEEAIQLNGVTPMQMVINVIVTMIVSLCVGLIITYTYRKTHKGANYSQSFVHTLLIMNIVISVVIMVIGSNIARAFSLAGALSIVRFRSAIRDPKDVAFIFFAMAVGLATGTGNYLVAIVFAIVVSFVIYGLYTFNYGDRGQVNKILKITVPENLNYEGLFDDLFQEHLIDYSLASVKTTNLGTMFELTYFIRSKEEQQDKELIDGIRCRNANLRVAILLNAQDYYE</sequence>
<dbReference type="Pfam" id="PF16316">
    <property type="entry name" value="DUF4956"/>
    <property type="match status" value="1"/>
</dbReference>
<keyword evidence="1" id="KW-0812">Transmembrane</keyword>
<evidence type="ECO:0008006" key="4">
    <source>
        <dbReference type="Google" id="ProtNLM"/>
    </source>
</evidence>
<feature type="transmembrane region" description="Helical" evidence="1">
    <location>
        <begin position="53"/>
        <end position="81"/>
    </location>
</feature>
<keyword evidence="1" id="KW-1133">Transmembrane helix</keyword>
<dbReference type="RefSeq" id="WP_011971448.1">
    <property type="nucleotide sequence ID" value="NC_009633.1"/>
</dbReference>
<reference evidence="3" key="1">
    <citation type="journal article" date="2016" name="Genome Announc.">
        <title>Complete genome sequence of Alkaliphilus metalliredigens strain QYMF, an alkaliphilic and metal-reducing bacterium isolated from borax-contaminated leachate ponds.</title>
        <authorList>
            <person name="Hwang C."/>
            <person name="Copeland A."/>
            <person name="Lucas S."/>
            <person name="Lapidus A."/>
            <person name="Barry K."/>
            <person name="Detter J.C."/>
            <person name="Glavina Del Rio T."/>
            <person name="Hammon N."/>
            <person name="Israni S."/>
            <person name="Dalin E."/>
            <person name="Tice H."/>
            <person name="Pitluck S."/>
            <person name="Chertkov O."/>
            <person name="Brettin T."/>
            <person name="Bruce D."/>
            <person name="Han C."/>
            <person name="Schmutz J."/>
            <person name="Larimer F."/>
            <person name="Land M.L."/>
            <person name="Hauser L."/>
            <person name="Kyrpides N."/>
            <person name="Mikhailova N."/>
            <person name="Ye Q."/>
            <person name="Zhou J."/>
            <person name="Richardson P."/>
            <person name="Fields M.W."/>
        </authorList>
    </citation>
    <scope>NUCLEOTIDE SEQUENCE [LARGE SCALE GENOMIC DNA]</scope>
    <source>
        <strain evidence="3">QYMF</strain>
    </source>
</reference>
<dbReference type="eggNOG" id="COG1285">
    <property type="taxonomic scope" value="Bacteria"/>
</dbReference>
<name>A6TK22_ALKMQ</name>
<dbReference type="STRING" id="293826.Amet_0309"/>
<dbReference type="Proteomes" id="UP000001572">
    <property type="component" value="Chromosome"/>
</dbReference>
<dbReference type="InterPro" id="IPR032531">
    <property type="entry name" value="DUF4956"/>
</dbReference>
<keyword evidence="3" id="KW-1185">Reference proteome</keyword>
<keyword evidence="1" id="KW-0472">Membrane</keyword>
<dbReference type="KEGG" id="amt:Amet_0309"/>
<evidence type="ECO:0000256" key="1">
    <source>
        <dbReference type="SAM" id="Phobius"/>
    </source>
</evidence>
<dbReference type="EMBL" id="CP000724">
    <property type="protein sequence ID" value="ABR46540.1"/>
    <property type="molecule type" value="Genomic_DNA"/>
</dbReference>
<gene>
    <name evidence="2" type="ordered locus">Amet_0309</name>
</gene>
<dbReference type="AlphaFoldDB" id="A6TK22"/>
<dbReference type="HOGENOM" id="CLU_100966_1_0_9"/>